<evidence type="ECO:0000313" key="1">
    <source>
        <dbReference type="EMBL" id="MDR7299669.1"/>
    </source>
</evidence>
<name>A0ABU1ZGA3_9BURK</name>
<dbReference type="Pfam" id="PF04320">
    <property type="entry name" value="YggL_50S_bp"/>
    <property type="match status" value="1"/>
</dbReference>
<accession>A0ABU1ZGA3</accession>
<evidence type="ECO:0000313" key="2">
    <source>
        <dbReference type="Proteomes" id="UP001180536"/>
    </source>
</evidence>
<dbReference type="InterPro" id="IPR007416">
    <property type="entry name" value="YggL_50S_bp"/>
</dbReference>
<protein>
    <submittedName>
        <fullName evidence="1">Uncharacterized protein YggL (DUF469 family)</fullName>
    </submittedName>
</protein>
<dbReference type="PANTHER" id="PTHR38778">
    <property type="entry name" value="CYTOPLASMIC PROTEIN-RELATED"/>
    <property type="match status" value="1"/>
</dbReference>
<dbReference type="RefSeq" id="WP_310349539.1">
    <property type="nucleotide sequence ID" value="NZ_JAVDXQ010000009.1"/>
</dbReference>
<dbReference type="EMBL" id="JAVDXQ010000009">
    <property type="protein sequence ID" value="MDR7299669.1"/>
    <property type="molecule type" value="Genomic_DNA"/>
</dbReference>
<gene>
    <name evidence="1" type="ORF">J2X16_005039</name>
</gene>
<reference evidence="1 2" key="1">
    <citation type="submission" date="2023-07" db="EMBL/GenBank/DDBJ databases">
        <title>Sorghum-associated microbial communities from plants grown in Nebraska, USA.</title>
        <authorList>
            <person name="Schachtman D."/>
        </authorList>
    </citation>
    <scope>NUCLEOTIDE SEQUENCE [LARGE SCALE GENOMIC DNA]</scope>
    <source>
        <strain evidence="1 2">BE310</strain>
    </source>
</reference>
<proteinExistence type="predicted"/>
<dbReference type="Proteomes" id="UP001180536">
    <property type="component" value="Unassembled WGS sequence"/>
</dbReference>
<sequence>MLDLLVLPPPKRSRSRRLCKKLHIAEFQVLGFDYELTWRVAPSIDVLDRFIDQLLEDFIEPRALSLGGGVNCGFVAARRGSVTDEDRLAFES</sequence>
<comment type="caution">
    <text evidence="1">The sequence shown here is derived from an EMBL/GenBank/DDBJ whole genome shotgun (WGS) entry which is preliminary data.</text>
</comment>
<keyword evidence="2" id="KW-1185">Reference proteome</keyword>
<dbReference type="PANTHER" id="PTHR38778:SF1">
    <property type="entry name" value="CYTOPLASMIC PROTEIN"/>
    <property type="match status" value="1"/>
</dbReference>
<organism evidence="1 2">
    <name type="scientific">Pelomonas aquatica</name>
    <dbReference type="NCBI Taxonomy" id="431058"/>
    <lineage>
        <taxon>Bacteria</taxon>
        <taxon>Pseudomonadati</taxon>
        <taxon>Pseudomonadota</taxon>
        <taxon>Betaproteobacteria</taxon>
        <taxon>Burkholderiales</taxon>
        <taxon>Sphaerotilaceae</taxon>
        <taxon>Roseateles</taxon>
    </lineage>
</organism>